<sequence>MSLLLRRALLAQERNTFPRLSPDGQRIVFIRTDDAGQELWLRANDGSEHQLAAHHGEMITDLRWTADGSVLLYRCTERGRESWRLTGMRMGSLERIRLPASGPVAEYWLAHHDSAVVVYTSRGDLIRADLADRDAQPVVIAKNPGYHRWLVDGQARPRGGTRLTEDGSAHVLLGDDLDSARSVLKLEVEEVIDLSIQGFSRDGERLFLLTSYGAATRRLIAIDSSSAAVHTVYEHAQLDIESYPIAGEGVWFDPRTGEPDVCTVMDQRLHYHALSPEMATAVRPLAATPHDSAVIIDRSADDRTWLIVYVRDNGPISYHAFDPASGKSEPLFDNRPDLAGHRLPKLEDFHYVAGDGRPLSGYLMRPLDCDGPLPTVVMVHGGPAGRDLWRFYADAQYLASLGYLSLHINYRGSRGFGIDFRQSGNGEWGGRMQEDLYDAVSVAISRGLVDGDRVAFLGASYGGYAALLGSTARPDLVRCAIAISAPCDLVSFVQKPPPYWQPLSILLRRQISQLSDGRQLNDQELARRSPIHTLSKSSSPILLAHGIRDPRVPEAEVDRFVAKAQAMGVPVRYLRFADEGHHVKSNANRAVLFRAIEEFLEAHLAIR</sequence>
<gene>
    <name evidence="4" type="ORF">Rhe02_62760</name>
</gene>
<evidence type="ECO:0000256" key="2">
    <source>
        <dbReference type="ARBA" id="ARBA00022825"/>
    </source>
</evidence>
<proteinExistence type="predicted"/>
<keyword evidence="5" id="KW-1185">Reference proteome</keyword>
<dbReference type="PANTHER" id="PTHR42776">
    <property type="entry name" value="SERINE PEPTIDASE S9 FAMILY MEMBER"/>
    <property type="match status" value="1"/>
</dbReference>
<keyword evidence="2" id="KW-0720">Serine protease</keyword>
<keyword evidence="2" id="KW-0645">Protease</keyword>
<evidence type="ECO:0000313" key="4">
    <source>
        <dbReference type="EMBL" id="GIH08209.1"/>
    </source>
</evidence>
<dbReference type="Gene3D" id="2.120.10.30">
    <property type="entry name" value="TolB, C-terminal domain"/>
    <property type="match status" value="1"/>
</dbReference>
<accession>A0A8J3QEF7</accession>
<keyword evidence="1" id="KW-0378">Hydrolase</keyword>
<feature type="domain" description="Peptidase S9 prolyl oligopeptidase catalytic" evidence="3">
    <location>
        <begin position="389"/>
        <end position="605"/>
    </location>
</feature>
<dbReference type="Pfam" id="PF07676">
    <property type="entry name" value="PD40"/>
    <property type="match status" value="1"/>
</dbReference>
<dbReference type="GO" id="GO:0006508">
    <property type="term" value="P:proteolysis"/>
    <property type="evidence" value="ECO:0007669"/>
    <property type="project" value="InterPro"/>
</dbReference>
<dbReference type="SUPFAM" id="SSF53474">
    <property type="entry name" value="alpha/beta-Hydrolases"/>
    <property type="match status" value="1"/>
</dbReference>
<dbReference type="EMBL" id="BONY01000046">
    <property type="protein sequence ID" value="GIH08209.1"/>
    <property type="molecule type" value="Genomic_DNA"/>
</dbReference>
<evidence type="ECO:0000256" key="1">
    <source>
        <dbReference type="ARBA" id="ARBA00022801"/>
    </source>
</evidence>
<dbReference type="InterPro" id="IPR001375">
    <property type="entry name" value="Peptidase_S9_cat"/>
</dbReference>
<dbReference type="AlphaFoldDB" id="A0A8J3QEF7"/>
<dbReference type="InterPro" id="IPR029058">
    <property type="entry name" value="AB_hydrolase_fold"/>
</dbReference>
<dbReference type="Gene3D" id="3.40.50.1820">
    <property type="entry name" value="alpha/beta hydrolase"/>
    <property type="match status" value="1"/>
</dbReference>
<protein>
    <submittedName>
        <fullName evidence="4">Peptidase S9</fullName>
    </submittedName>
</protein>
<evidence type="ECO:0000313" key="5">
    <source>
        <dbReference type="Proteomes" id="UP000612899"/>
    </source>
</evidence>
<comment type="caution">
    <text evidence="4">The sequence shown here is derived from an EMBL/GenBank/DDBJ whole genome shotgun (WGS) entry which is preliminary data.</text>
</comment>
<dbReference type="InterPro" id="IPR011659">
    <property type="entry name" value="WD40"/>
</dbReference>
<evidence type="ECO:0000259" key="3">
    <source>
        <dbReference type="Pfam" id="PF00326"/>
    </source>
</evidence>
<dbReference type="SUPFAM" id="SSF82171">
    <property type="entry name" value="DPP6 N-terminal domain-like"/>
    <property type="match status" value="1"/>
</dbReference>
<dbReference type="Pfam" id="PF00326">
    <property type="entry name" value="Peptidase_S9"/>
    <property type="match status" value="1"/>
</dbReference>
<dbReference type="RefSeq" id="WP_203911971.1">
    <property type="nucleotide sequence ID" value="NZ_BONY01000046.1"/>
</dbReference>
<organism evidence="4 5">
    <name type="scientific">Rhizocola hellebori</name>
    <dbReference type="NCBI Taxonomy" id="1392758"/>
    <lineage>
        <taxon>Bacteria</taxon>
        <taxon>Bacillati</taxon>
        <taxon>Actinomycetota</taxon>
        <taxon>Actinomycetes</taxon>
        <taxon>Micromonosporales</taxon>
        <taxon>Micromonosporaceae</taxon>
        <taxon>Rhizocola</taxon>
    </lineage>
</organism>
<dbReference type="InterPro" id="IPR011042">
    <property type="entry name" value="6-blade_b-propeller_TolB-like"/>
</dbReference>
<name>A0A8J3QEF7_9ACTN</name>
<dbReference type="PANTHER" id="PTHR42776:SF27">
    <property type="entry name" value="DIPEPTIDYL PEPTIDASE FAMILY MEMBER 6"/>
    <property type="match status" value="1"/>
</dbReference>
<dbReference type="GO" id="GO:0004252">
    <property type="term" value="F:serine-type endopeptidase activity"/>
    <property type="evidence" value="ECO:0007669"/>
    <property type="project" value="TreeGrafter"/>
</dbReference>
<dbReference type="Proteomes" id="UP000612899">
    <property type="component" value="Unassembled WGS sequence"/>
</dbReference>
<reference evidence="4" key="1">
    <citation type="submission" date="2021-01" db="EMBL/GenBank/DDBJ databases">
        <title>Whole genome shotgun sequence of Rhizocola hellebori NBRC 109834.</title>
        <authorList>
            <person name="Komaki H."/>
            <person name="Tamura T."/>
        </authorList>
    </citation>
    <scope>NUCLEOTIDE SEQUENCE</scope>
    <source>
        <strain evidence="4">NBRC 109834</strain>
    </source>
</reference>